<dbReference type="InterPro" id="IPR020845">
    <property type="entry name" value="AMP-binding_CS"/>
</dbReference>
<feature type="domain" description="AMP-binding enzyme C-terminal" evidence="2">
    <location>
        <begin position="423"/>
        <end position="500"/>
    </location>
</feature>
<evidence type="ECO:0000259" key="2">
    <source>
        <dbReference type="Pfam" id="PF13193"/>
    </source>
</evidence>
<evidence type="ECO:0000259" key="1">
    <source>
        <dbReference type="Pfam" id="PF00501"/>
    </source>
</evidence>
<accession>A0ABU5EHJ3</accession>
<dbReference type="PANTHER" id="PTHR43201">
    <property type="entry name" value="ACYL-COA SYNTHETASE"/>
    <property type="match status" value="1"/>
</dbReference>
<organism evidence="3 4">
    <name type="scientific">Dongia soli</name>
    <dbReference type="NCBI Taxonomy" id="600628"/>
    <lineage>
        <taxon>Bacteria</taxon>
        <taxon>Pseudomonadati</taxon>
        <taxon>Pseudomonadota</taxon>
        <taxon>Alphaproteobacteria</taxon>
        <taxon>Rhodospirillales</taxon>
        <taxon>Dongiaceae</taxon>
        <taxon>Dongia</taxon>
    </lineage>
</organism>
<dbReference type="PROSITE" id="PS00455">
    <property type="entry name" value="AMP_BINDING"/>
    <property type="match status" value="1"/>
</dbReference>
<feature type="domain" description="AMP-dependent synthetase/ligase" evidence="1">
    <location>
        <begin position="24"/>
        <end position="374"/>
    </location>
</feature>
<protein>
    <submittedName>
        <fullName evidence="3">Class I adenylate-forming enzyme family protein</fullName>
    </submittedName>
</protein>
<dbReference type="InterPro" id="IPR045851">
    <property type="entry name" value="AMP-bd_C_sf"/>
</dbReference>
<dbReference type="Proteomes" id="UP001279642">
    <property type="component" value="Unassembled WGS sequence"/>
</dbReference>
<dbReference type="PANTHER" id="PTHR43201:SF32">
    <property type="entry name" value="2-SUCCINYLBENZOATE--COA LIGASE, CHLOROPLASTIC_PEROXISOMAL"/>
    <property type="match status" value="1"/>
</dbReference>
<dbReference type="SUPFAM" id="SSF56801">
    <property type="entry name" value="Acetyl-CoA synthetase-like"/>
    <property type="match status" value="1"/>
</dbReference>
<dbReference type="EMBL" id="JAXCLW010000014">
    <property type="protein sequence ID" value="MDY0885777.1"/>
    <property type="molecule type" value="Genomic_DNA"/>
</dbReference>
<dbReference type="Pfam" id="PF00501">
    <property type="entry name" value="AMP-binding"/>
    <property type="match status" value="1"/>
</dbReference>
<sequence>MPFGDEKTRRQEKVIGTAFCQLHRGSEKTAMIRGREHWTYNRLLADVERLAAGLAAAGVRAGDRVALHIPTGPEIALAYLACFRLGAIAAPLNLRIKTPELEDMLRRLKPSLYIGDAAHYPLVKPIGTDVLRADSRFVIGDPPDAIARRWTSLASDTQASGAQVSLGNLDPTAPAILLATSGTTGKPKLVAHSQATLRELAIRVGDLDMRAHDRIALFVPMVHGSGFFTFIGGLLKGATLVMLDAANPASILDGIQAERCSWMVSLPTRYLPIMEEQRRHPRDISSLRFCLSGGDVCLPGQQEAFPSVFNTPLHSFWASSEGCGALTYGLKPGPVSRLSKGTEIRLVDPAGNTVTQGEPGEMQLRGPSIALGYWQGPGVFDAFPGGWYASGDIMREDESGHFWFVSRSKDLIIRAGSNISAVEVEDVLGSHPAVKDAGVVGVPDPVLGQRVIAFIQLKHHANEADQLDEIQRSISARLADYKLPEQIFAVKEIPRNHLGKMDRAALAKLAQ</sequence>
<evidence type="ECO:0000313" key="4">
    <source>
        <dbReference type="Proteomes" id="UP001279642"/>
    </source>
</evidence>
<proteinExistence type="predicted"/>
<dbReference type="CDD" id="cd04433">
    <property type="entry name" value="AFD_class_I"/>
    <property type="match status" value="1"/>
</dbReference>
<dbReference type="InterPro" id="IPR025110">
    <property type="entry name" value="AMP-bd_C"/>
</dbReference>
<dbReference type="InterPro" id="IPR042099">
    <property type="entry name" value="ANL_N_sf"/>
</dbReference>
<evidence type="ECO:0000313" key="3">
    <source>
        <dbReference type="EMBL" id="MDY0885777.1"/>
    </source>
</evidence>
<reference evidence="3 4" key="1">
    <citation type="journal article" date="2016" name="Antonie Van Leeuwenhoek">
        <title>Dongia soli sp. nov., isolated from soil from Dokdo, Korea.</title>
        <authorList>
            <person name="Kim D.U."/>
            <person name="Lee H."/>
            <person name="Kim H."/>
            <person name="Kim S.G."/>
            <person name="Ka J.O."/>
        </authorList>
    </citation>
    <scope>NUCLEOTIDE SEQUENCE [LARGE SCALE GENOMIC DNA]</scope>
    <source>
        <strain evidence="3 4">D78</strain>
    </source>
</reference>
<dbReference type="Gene3D" id="3.30.300.30">
    <property type="match status" value="1"/>
</dbReference>
<dbReference type="Gene3D" id="3.40.50.12780">
    <property type="entry name" value="N-terminal domain of ligase-like"/>
    <property type="match status" value="1"/>
</dbReference>
<dbReference type="InterPro" id="IPR000873">
    <property type="entry name" value="AMP-dep_synth/lig_dom"/>
</dbReference>
<keyword evidence="4" id="KW-1185">Reference proteome</keyword>
<gene>
    <name evidence="3" type="ORF">SMD27_23270</name>
</gene>
<name>A0ABU5EHJ3_9PROT</name>
<dbReference type="Pfam" id="PF13193">
    <property type="entry name" value="AMP-binding_C"/>
    <property type="match status" value="1"/>
</dbReference>
<dbReference type="RefSeq" id="WP_320510853.1">
    <property type="nucleotide sequence ID" value="NZ_JAXCLW010000014.1"/>
</dbReference>
<comment type="caution">
    <text evidence="3">The sequence shown here is derived from an EMBL/GenBank/DDBJ whole genome shotgun (WGS) entry which is preliminary data.</text>
</comment>